<proteinExistence type="predicted"/>
<evidence type="ECO:0000259" key="1">
    <source>
        <dbReference type="PROSITE" id="PS51462"/>
    </source>
</evidence>
<feature type="domain" description="Nudix hydrolase" evidence="1">
    <location>
        <begin position="12"/>
        <end position="163"/>
    </location>
</feature>
<evidence type="ECO:0000313" key="3">
    <source>
        <dbReference type="Proteomes" id="UP000179230"/>
    </source>
</evidence>
<dbReference type="CDD" id="cd02883">
    <property type="entry name" value="NUDIX_Hydrolase"/>
    <property type="match status" value="1"/>
</dbReference>
<dbReference type="PROSITE" id="PS51462">
    <property type="entry name" value="NUDIX"/>
    <property type="match status" value="1"/>
</dbReference>
<dbReference type="EMBL" id="MFMT01000013">
    <property type="protein sequence ID" value="OGG88770.1"/>
    <property type="molecule type" value="Genomic_DNA"/>
</dbReference>
<accession>A0A1F6FSF0</accession>
<dbReference type="AlphaFoldDB" id="A0A1F6FSF0"/>
<dbReference type="InterPro" id="IPR000086">
    <property type="entry name" value="NUDIX_hydrolase_dom"/>
</dbReference>
<dbReference type="Proteomes" id="UP000179230">
    <property type="component" value="Unassembled WGS sequence"/>
</dbReference>
<name>A0A1F6FSF0_9BACT</name>
<organism evidence="2 3">
    <name type="scientific">Candidatus Kaiserbacteria bacterium RIFOXYD1_FULL_42_15</name>
    <dbReference type="NCBI Taxonomy" id="1798532"/>
    <lineage>
        <taxon>Bacteria</taxon>
        <taxon>Candidatus Kaiseribacteriota</taxon>
    </lineage>
</organism>
<evidence type="ECO:0000313" key="2">
    <source>
        <dbReference type="EMBL" id="OGG88770.1"/>
    </source>
</evidence>
<comment type="caution">
    <text evidence="2">The sequence shown here is derived from an EMBL/GenBank/DDBJ whole genome shotgun (WGS) entry which is preliminary data.</text>
</comment>
<gene>
    <name evidence="2" type="ORF">A2592_03100</name>
</gene>
<sequence>MENFLNQSVESPTHISVAAFLRNETGQILTHWFKKEDLPNESELKGDLYIVMRESLHLNEPLEEAVARGLMEEYGAQGKVVDFLGTIVSHFPSSDDSTVIIEKTVLYFLVDFISIDESKREAGAVESRSKLLWLTPADLLEKNLTQASRYSRTDIDDSAIIFKYIERHEKRL</sequence>
<dbReference type="Gene3D" id="3.90.79.10">
    <property type="entry name" value="Nucleoside Triphosphate Pyrophosphohydrolase"/>
    <property type="match status" value="1"/>
</dbReference>
<dbReference type="InterPro" id="IPR015797">
    <property type="entry name" value="NUDIX_hydrolase-like_dom_sf"/>
</dbReference>
<reference evidence="2 3" key="1">
    <citation type="journal article" date="2016" name="Nat. Commun.">
        <title>Thousands of microbial genomes shed light on interconnected biogeochemical processes in an aquifer system.</title>
        <authorList>
            <person name="Anantharaman K."/>
            <person name="Brown C.T."/>
            <person name="Hug L.A."/>
            <person name="Sharon I."/>
            <person name="Castelle C.J."/>
            <person name="Probst A.J."/>
            <person name="Thomas B.C."/>
            <person name="Singh A."/>
            <person name="Wilkins M.J."/>
            <person name="Karaoz U."/>
            <person name="Brodie E.L."/>
            <person name="Williams K.H."/>
            <person name="Hubbard S.S."/>
            <person name="Banfield J.F."/>
        </authorList>
    </citation>
    <scope>NUCLEOTIDE SEQUENCE [LARGE SCALE GENOMIC DNA]</scope>
</reference>
<dbReference type="SUPFAM" id="SSF55811">
    <property type="entry name" value="Nudix"/>
    <property type="match status" value="1"/>
</dbReference>
<protein>
    <recommendedName>
        <fullName evidence="1">Nudix hydrolase domain-containing protein</fullName>
    </recommendedName>
</protein>
<dbReference type="Pfam" id="PF00293">
    <property type="entry name" value="NUDIX"/>
    <property type="match status" value="1"/>
</dbReference>